<organism evidence="2 3">
    <name type="scientific">Chryseosolibacter histidini</name>
    <dbReference type="NCBI Taxonomy" id="2782349"/>
    <lineage>
        <taxon>Bacteria</taxon>
        <taxon>Pseudomonadati</taxon>
        <taxon>Bacteroidota</taxon>
        <taxon>Cytophagia</taxon>
        <taxon>Cytophagales</taxon>
        <taxon>Chryseotaleaceae</taxon>
        <taxon>Chryseosolibacter</taxon>
    </lineage>
</organism>
<evidence type="ECO:0000256" key="1">
    <source>
        <dbReference type="SAM" id="SignalP"/>
    </source>
</evidence>
<dbReference type="RefSeq" id="WP_254164522.1">
    <property type="nucleotide sequence ID" value="NZ_JAHESF010000014.1"/>
</dbReference>
<proteinExistence type="predicted"/>
<evidence type="ECO:0000313" key="2">
    <source>
        <dbReference type="EMBL" id="MBT1698404.1"/>
    </source>
</evidence>
<keyword evidence="1" id="KW-0732">Signal</keyword>
<comment type="caution">
    <text evidence="2">The sequence shown here is derived from an EMBL/GenBank/DDBJ whole genome shotgun (WGS) entry which is preliminary data.</text>
</comment>
<dbReference type="Proteomes" id="UP001319200">
    <property type="component" value="Unassembled WGS sequence"/>
</dbReference>
<name>A0AAP2DMX0_9BACT</name>
<protein>
    <recommendedName>
        <fullName evidence="4">Copper resistance protein NlpE</fullName>
    </recommendedName>
</protein>
<dbReference type="EMBL" id="JAHESF010000014">
    <property type="protein sequence ID" value="MBT1698404.1"/>
    <property type="molecule type" value="Genomic_DNA"/>
</dbReference>
<accession>A0AAP2DMX0</accession>
<feature type="signal peptide" evidence="1">
    <location>
        <begin position="1"/>
        <end position="27"/>
    </location>
</feature>
<feature type="chain" id="PRO_5042916317" description="Copper resistance protein NlpE" evidence="1">
    <location>
        <begin position="28"/>
        <end position="185"/>
    </location>
</feature>
<dbReference type="AlphaFoldDB" id="A0AAP2DMX0"/>
<evidence type="ECO:0000313" key="3">
    <source>
        <dbReference type="Proteomes" id="UP001319200"/>
    </source>
</evidence>
<keyword evidence="3" id="KW-1185">Reference proteome</keyword>
<reference evidence="2 3" key="1">
    <citation type="submission" date="2021-05" db="EMBL/GenBank/DDBJ databases">
        <title>A Polyphasic approach of four new species of the genus Ohtaekwangia: Ohtaekwangia histidinii sp. nov., Ohtaekwangia cretensis sp. nov., Ohtaekwangia indiensis sp. nov., Ohtaekwangia reichenbachii sp. nov. from diverse environment.</title>
        <authorList>
            <person name="Octaviana S."/>
        </authorList>
    </citation>
    <scope>NUCLEOTIDE SEQUENCE [LARGE SCALE GENOMIC DNA]</scope>
    <source>
        <strain evidence="2 3">PWU4</strain>
    </source>
</reference>
<sequence length="185" mass="20314">MKNTLIIVAIALTCMLADALKAQTAAADNRLSQTVTFRAIPTGPAVLGVFEGRPPCDGIARQLNLSIPVDCPKLKWRLVLYRDPVTFQPATYTLLLSGGGDVVKQPDGSTHQQKILEGTWTTVKGMRSVPDAVVYKLTVEANAYLYLLRGDENVLFVLDENKEFRVGNESFSYTLNRVELVSGNK</sequence>
<gene>
    <name evidence="2" type="ORF">KK083_16055</name>
</gene>
<evidence type="ECO:0008006" key="4">
    <source>
        <dbReference type="Google" id="ProtNLM"/>
    </source>
</evidence>